<protein>
    <submittedName>
        <fullName evidence="2">Uncharacterized protein</fullName>
    </submittedName>
</protein>
<evidence type="ECO:0000256" key="1">
    <source>
        <dbReference type="SAM" id="MobiDB-lite"/>
    </source>
</evidence>
<feature type="compositionally biased region" description="Basic and acidic residues" evidence="1">
    <location>
        <begin position="176"/>
        <end position="185"/>
    </location>
</feature>
<feature type="region of interest" description="Disordered" evidence="1">
    <location>
        <begin position="422"/>
        <end position="446"/>
    </location>
</feature>
<dbReference type="OrthoDB" id="10527781at2759"/>
<name>A0A7H8QV63_TALRU</name>
<dbReference type="KEGG" id="trg:TRUGW13939_04736"/>
<evidence type="ECO:0000313" key="2">
    <source>
        <dbReference type="EMBL" id="QKX57618.1"/>
    </source>
</evidence>
<dbReference type="AlphaFoldDB" id="A0A7H8QV63"/>
<feature type="compositionally biased region" description="Polar residues" evidence="1">
    <location>
        <begin position="211"/>
        <end position="248"/>
    </location>
</feature>
<sequence length="465" mass="53344">MAKPVRWTEEEKRQMVIARSQNQHLSWEEFQKNLWPSRTVGALTYMYSEVKRMDRLRTRIQVPEENSFLPSRQIPEHPALEHPPPEHPPPIHHPPEHHPPEHHPPEHHPPEHHPPEHHPPEHHPPEHHPPEHHPPEHHPPEHHPPEHHPPEHHPPEHHPPEHHPPPEQYLAHAPKRTADALKEGEAVCETENSLAQPSHAAKRPCTEDSNGRIQQQTVTSPNGRHSKSTDPQSPEASLPRQNSVQKDSQNVTLDHARQIYPSQSELTQVAQVEEEEEAANGLPLPCSVGEAAPNETLASGLTPARQAEQRTCQFHLVDSLVVNGVENDMADLAMRFCDDISVVRKRRQMVQFQESALSETLSQMTEAFSNTQSILLDLKEQVKQREREAKKAENALELLQKRMENQQNKVISEKMAEIDRLREETSKRNKDLESITDRNEKLERENTSLKEKMKGICALSQLGQF</sequence>
<gene>
    <name evidence="2" type="ORF">TRUGW13939_04736</name>
</gene>
<evidence type="ECO:0000313" key="3">
    <source>
        <dbReference type="Proteomes" id="UP000509510"/>
    </source>
</evidence>
<feature type="compositionally biased region" description="Basic and acidic residues" evidence="1">
    <location>
        <begin position="74"/>
        <end position="85"/>
    </location>
</feature>
<reference evidence="3" key="1">
    <citation type="submission" date="2020-06" db="EMBL/GenBank/DDBJ databases">
        <title>A chromosome-scale genome assembly of Talaromyces rugulosus W13939.</title>
        <authorList>
            <person name="Wang B."/>
            <person name="Guo L."/>
            <person name="Ye K."/>
            <person name="Wang L."/>
        </authorList>
    </citation>
    <scope>NUCLEOTIDE SEQUENCE [LARGE SCALE GENOMIC DNA]</scope>
    <source>
        <strain evidence="3">W13939</strain>
    </source>
</reference>
<accession>A0A7H8QV63</accession>
<dbReference type="Proteomes" id="UP000509510">
    <property type="component" value="Chromosome II"/>
</dbReference>
<dbReference type="RefSeq" id="XP_035343796.1">
    <property type="nucleotide sequence ID" value="XM_035487903.1"/>
</dbReference>
<keyword evidence="3" id="KW-1185">Reference proteome</keyword>
<feature type="region of interest" description="Disordered" evidence="1">
    <location>
        <begin position="59"/>
        <end position="248"/>
    </location>
</feature>
<feature type="compositionally biased region" description="Basic and acidic residues" evidence="1">
    <location>
        <begin position="93"/>
        <end position="165"/>
    </location>
</feature>
<proteinExistence type="predicted"/>
<organism evidence="2 3">
    <name type="scientific">Talaromyces rugulosus</name>
    <name type="common">Penicillium rugulosum</name>
    <dbReference type="NCBI Taxonomy" id="121627"/>
    <lineage>
        <taxon>Eukaryota</taxon>
        <taxon>Fungi</taxon>
        <taxon>Dikarya</taxon>
        <taxon>Ascomycota</taxon>
        <taxon>Pezizomycotina</taxon>
        <taxon>Eurotiomycetes</taxon>
        <taxon>Eurotiomycetidae</taxon>
        <taxon>Eurotiales</taxon>
        <taxon>Trichocomaceae</taxon>
        <taxon>Talaromyces</taxon>
        <taxon>Talaromyces sect. Islandici</taxon>
    </lineage>
</organism>
<dbReference type="GeneID" id="55992236"/>
<dbReference type="EMBL" id="CP055899">
    <property type="protein sequence ID" value="QKX57618.1"/>
    <property type="molecule type" value="Genomic_DNA"/>
</dbReference>